<organism evidence="7 8">
    <name type="scientific">Sphingobacterium humi</name>
    <dbReference type="NCBI Taxonomy" id="1796905"/>
    <lineage>
        <taxon>Bacteria</taxon>
        <taxon>Pseudomonadati</taxon>
        <taxon>Bacteroidota</taxon>
        <taxon>Sphingobacteriia</taxon>
        <taxon>Sphingobacteriales</taxon>
        <taxon>Sphingobacteriaceae</taxon>
        <taxon>Sphingobacterium</taxon>
    </lineage>
</organism>
<gene>
    <name evidence="7" type="ORF">GQF63_00795</name>
</gene>
<keyword evidence="4" id="KW-0804">Transcription</keyword>
<sequence>MLINELSKRAGVTIHTIRYYENLGLIKGTVNEEIKTNNYKSYDDNTVERLEIILEAKEVGFTLAEIRTLLHNWFENSNPKAETLELFKLKIQDINHKIRQFKQIKKRLEKVCDELENGKCINE</sequence>
<evidence type="ECO:0000259" key="6">
    <source>
        <dbReference type="PROSITE" id="PS50937"/>
    </source>
</evidence>
<evidence type="ECO:0000256" key="5">
    <source>
        <dbReference type="SAM" id="Coils"/>
    </source>
</evidence>
<keyword evidence="2" id="KW-0805">Transcription regulation</keyword>
<evidence type="ECO:0000256" key="1">
    <source>
        <dbReference type="ARBA" id="ARBA00022491"/>
    </source>
</evidence>
<dbReference type="PANTHER" id="PTHR30204:SF69">
    <property type="entry name" value="MERR-FAMILY TRANSCRIPTIONAL REGULATOR"/>
    <property type="match status" value="1"/>
</dbReference>
<dbReference type="InterPro" id="IPR047057">
    <property type="entry name" value="MerR_fam"/>
</dbReference>
<reference evidence="7 8" key="1">
    <citation type="submission" date="2019-12" db="EMBL/GenBank/DDBJ databases">
        <authorList>
            <person name="Dong K."/>
        </authorList>
    </citation>
    <scope>NUCLEOTIDE SEQUENCE [LARGE SCALE GENOMIC DNA]</scope>
    <source>
        <strain evidence="7 8">JCM 31225</strain>
    </source>
</reference>
<protein>
    <submittedName>
        <fullName evidence="7">MerR family transcriptional regulator</fullName>
    </submittedName>
</protein>
<dbReference type="GO" id="GO:0003700">
    <property type="term" value="F:DNA-binding transcription factor activity"/>
    <property type="evidence" value="ECO:0007669"/>
    <property type="project" value="InterPro"/>
</dbReference>
<feature type="domain" description="HTH merR-type" evidence="6">
    <location>
        <begin position="1"/>
        <end position="72"/>
    </location>
</feature>
<keyword evidence="8" id="KW-1185">Reference proteome</keyword>
<accession>A0A6N8KTY5</accession>
<comment type="caution">
    <text evidence="7">The sequence shown here is derived from an EMBL/GenBank/DDBJ whole genome shotgun (WGS) entry which is preliminary data.</text>
</comment>
<evidence type="ECO:0000256" key="2">
    <source>
        <dbReference type="ARBA" id="ARBA00023015"/>
    </source>
</evidence>
<dbReference type="SUPFAM" id="SSF46955">
    <property type="entry name" value="Putative DNA-binding domain"/>
    <property type="match status" value="1"/>
</dbReference>
<evidence type="ECO:0000313" key="7">
    <source>
        <dbReference type="EMBL" id="MVZ60547.1"/>
    </source>
</evidence>
<dbReference type="PROSITE" id="PS50937">
    <property type="entry name" value="HTH_MERR_2"/>
    <property type="match status" value="1"/>
</dbReference>
<dbReference type="Proteomes" id="UP000435036">
    <property type="component" value="Unassembled WGS sequence"/>
</dbReference>
<name>A0A6N8KTY5_9SPHI</name>
<keyword evidence="1" id="KW-0678">Repressor</keyword>
<dbReference type="AlphaFoldDB" id="A0A6N8KTY5"/>
<dbReference type="EMBL" id="WSQA01000001">
    <property type="protein sequence ID" value="MVZ60547.1"/>
    <property type="molecule type" value="Genomic_DNA"/>
</dbReference>
<dbReference type="Gene3D" id="1.10.1660.10">
    <property type="match status" value="1"/>
</dbReference>
<feature type="coiled-coil region" evidence="5">
    <location>
        <begin position="91"/>
        <end position="118"/>
    </location>
</feature>
<evidence type="ECO:0000256" key="4">
    <source>
        <dbReference type="ARBA" id="ARBA00023163"/>
    </source>
</evidence>
<dbReference type="GO" id="GO:0003677">
    <property type="term" value="F:DNA binding"/>
    <property type="evidence" value="ECO:0007669"/>
    <property type="project" value="UniProtKB-KW"/>
</dbReference>
<keyword evidence="5" id="KW-0175">Coiled coil</keyword>
<dbReference type="SMART" id="SM00422">
    <property type="entry name" value="HTH_MERR"/>
    <property type="match status" value="1"/>
</dbReference>
<dbReference type="RefSeq" id="WP_160367194.1">
    <property type="nucleotide sequence ID" value="NZ_WSQA01000001.1"/>
</dbReference>
<proteinExistence type="predicted"/>
<dbReference type="PANTHER" id="PTHR30204">
    <property type="entry name" value="REDOX-CYCLING DRUG-SENSING TRANSCRIPTIONAL ACTIVATOR SOXR"/>
    <property type="match status" value="1"/>
</dbReference>
<dbReference type="InterPro" id="IPR009061">
    <property type="entry name" value="DNA-bd_dom_put_sf"/>
</dbReference>
<evidence type="ECO:0000313" key="8">
    <source>
        <dbReference type="Proteomes" id="UP000435036"/>
    </source>
</evidence>
<dbReference type="OrthoDB" id="9791488at2"/>
<dbReference type="InterPro" id="IPR000551">
    <property type="entry name" value="MerR-type_HTH_dom"/>
</dbReference>
<keyword evidence="3" id="KW-0238">DNA-binding</keyword>
<dbReference type="Pfam" id="PF13411">
    <property type="entry name" value="MerR_1"/>
    <property type="match status" value="1"/>
</dbReference>
<evidence type="ECO:0000256" key="3">
    <source>
        <dbReference type="ARBA" id="ARBA00023125"/>
    </source>
</evidence>